<name>A0A0A9GKX7_ARUDO</name>
<dbReference type="AlphaFoldDB" id="A0A0A9GKX7"/>
<evidence type="ECO:0000313" key="1">
    <source>
        <dbReference type="EMBL" id="JAE25785.1"/>
    </source>
</evidence>
<reference evidence="1" key="1">
    <citation type="submission" date="2014-09" db="EMBL/GenBank/DDBJ databases">
        <authorList>
            <person name="Magalhaes I.L.F."/>
            <person name="Oliveira U."/>
            <person name="Santos F.R."/>
            <person name="Vidigal T.H.D.A."/>
            <person name="Brescovit A.D."/>
            <person name="Santos A.J."/>
        </authorList>
    </citation>
    <scope>NUCLEOTIDE SEQUENCE</scope>
    <source>
        <tissue evidence="1">Shoot tissue taken approximately 20 cm above the soil surface</tissue>
    </source>
</reference>
<dbReference type="EMBL" id="GBRH01172111">
    <property type="protein sequence ID" value="JAE25785.1"/>
    <property type="molecule type" value="Transcribed_RNA"/>
</dbReference>
<protein>
    <submittedName>
        <fullName evidence="1">Uncharacterized protein</fullName>
    </submittedName>
</protein>
<proteinExistence type="predicted"/>
<reference evidence="1" key="2">
    <citation type="journal article" date="2015" name="Data Brief">
        <title>Shoot transcriptome of the giant reed, Arundo donax.</title>
        <authorList>
            <person name="Barrero R.A."/>
            <person name="Guerrero F.D."/>
            <person name="Moolhuijzen P."/>
            <person name="Goolsby J.A."/>
            <person name="Tidwell J."/>
            <person name="Bellgard S.E."/>
            <person name="Bellgard M.I."/>
        </authorList>
    </citation>
    <scope>NUCLEOTIDE SEQUENCE</scope>
    <source>
        <tissue evidence="1">Shoot tissue taken approximately 20 cm above the soil surface</tissue>
    </source>
</reference>
<accession>A0A0A9GKX7</accession>
<organism evidence="1">
    <name type="scientific">Arundo donax</name>
    <name type="common">Giant reed</name>
    <name type="synonym">Donax arundinaceus</name>
    <dbReference type="NCBI Taxonomy" id="35708"/>
    <lineage>
        <taxon>Eukaryota</taxon>
        <taxon>Viridiplantae</taxon>
        <taxon>Streptophyta</taxon>
        <taxon>Embryophyta</taxon>
        <taxon>Tracheophyta</taxon>
        <taxon>Spermatophyta</taxon>
        <taxon>Magnoliopsida</taxon>
        <taxon>Liliopsida</taxon>
        <taxon>Poales</taxon>
        <taxon>Poaceae</taxon>
        <taxon>PACMAD clade</taxon>
        <taxon>Arundinoideae</taxon>
        <taxon>Arundineae</taxon>
        <taxon>Arundo</taxon>
    </lineage>
</organism>
<sequence length="32" mass="3689">MCITATYSKFSFHMIYIIDVLASVPVRFYSGQ</sequence>